<evidence type="ECO:0000259" key="6">
    <source>
        <dbReference type="PROSITE" id="PS51094"/>
    </source>
</evidence>
<organism evidence="9 10">
    <name type="scientific">Sporanaerobacter acetigenes DSM 13106</name>
    <dbReference type="NCBI Taxonomy" id="1123281"/>
    <lineage>
        <taxon>Bacteria</taxon>
        <taxon>Bacillati</taxon>
        <taxon>Bacillota</taxon>
        <taxon>Tissierellia</taxon>
        <taxon>Tissierellales</taxon>
        <taxon>Sporanaerobacteraceae</taxon>
        <taxon>Sporanaerobacter</taxon>
    </lineage>
</organism>
<evidence type="ECO:0000256" key="2">
    <source>
        <dbReference type="ARBA" id="ARBA00022737"/>
    </source>
</evidence>
<dbReference type="InterPro" id="IPR013011">
    <property type="entry name" value="PTS_EIIB_2"/>
</dbReference>
<name>A0A1M5T737_9FIRM</name>
<keyword evidence="4" id="KW-0010">Activator</keyword>
<evidence type="ECO:0000259" key="8">
    <source>
        <dbReference type="PROSITE" id="PS51372"/>
    </source>
</evidence>
<dbReference type="Gene3D" id="3.40.930.10">
    <property type="entry name" value="Mannitol-specific EII, Chain A"/>
    <property type="match status" value="1"/>
</dbReference>
<sequence length="650" mass="75283">MAYERQKDIFVYLLNSDIGLSGNELAKKFNVSSRTIRSDIKFLNELTKEYGVSICSSKQGGYFIPEEQKDIGILVVKKIFIKEENLNRVPNTPSERFAFIIFKLSFSKDYISMEELADMLYVSKTTIYLDVKEIISFLDYFSDLRLEISPIKGLKLEGDERSKRLLISNVLKNEKINDNLMLSRSFYYVFGDKNLNLDEEILFLYETIINVLNEYGYILTDSNISLLVKDILVSIKRIQMGFVIEEEVKEDLDLTIVEAFKKEIQNFFNISLNNKELEYFQQSFNAKRLLNVTSKNYVLKEEAEKIVYEFLKEVKAKFNIDFSDATNFKKNLILHINPMIERIKDNYFEDNPLKNQIKTNYSFAFEISTLMVAIIKKRLNVIISEGEVSYIALHVAVALNEVNDKTNIAIICGSGLGTAQLIRSKILSYYNRQVNIIGYFPIYKLENVLNGEYGEVDLIISTIPINTEKNVSAIQISPLINEDDLLKIRQYVDSPLITFKNHGIKEIEGDFFSRELFKYFDDEKDFFKAILELTEKLKGQGYIDDVETFYSSVLERENLYSTILENMIAIPHPMESMSETTVVAVGIFKNPIVHCGKRVKMILLFAVNIKEDKKMKVLYGMLQKIIESKVIVENMLQSKDFDEFMKSMKS</sequence>
<keyword evidence="2" id="KW-0677">Repeat</keyword>
<dbReference type="InterPro" id="IPR036634">
    <property type="entry name" value="PRD_sf"/>
</dbReference>
<evidence type="ECO:0000256" key="3">
    <source>
        <dbReference type="ARBA" id="ARBA00023015"/>
    </source>
</evidence>
<dbReference type="GO" id="GO:0008982">
    <property type="term" value="F:protein-N(PI)-phosphohistidine-sugar phosphotransferase activity"/>
    <property type="evidence" value="ECO:0007669"/>
    <property type="project" value="InterPro"/>
</dbReference>
<evidence type="ECO:0000256" key="5">
    <source>
        <dbReference type="ARBA" id="ARBA00023163"/>
    </source>
</evidence>
<dbReference type="OrthoDB" id="3175596at2"/>
<evidence type="ECO:0000256" key="1">
    <source>
        <dbReference type="ARBA" id="ARBA00022679"/>
    </source>
</evidence>
<dbReference type="SUPFAM" id="SSF46785">
    <property type="entry name" value="Winged helix' DNA-binding domain"/>
    <property type="match status" value="1"/>
</dbReference>
<dbReference type="InterPro" id="IPR007737">
    <property type="entry name" value="Mga_HTH"/>
</dbReference>
<evidence type="ECO:0000313" key="9">
    <source>
        <dbReference type="EMBL" id="SHH46522.1"/>
    </source>
</evidence>
<dbReference type="Gene3D" id="3.40.50.2300">
    <property type="match status" value="1"/>
</dbReference>
<dbReference type="PROSITE" id="PS51094">
    <property type="entry name" value="PTS_EIIA_TYPE_2"/>
    <property type="match status" value="1"/>
</dbReference>
<keyword evidence="3" id="KW-0805">Transcription regulation</keyword>
<dbReference type="STRING" id="1123281.SAMN02745180_00390"/>
<dbReference type="RefSeq" id="WP_072742833.1">
    <property type="nucleotide sequence ID" value="NZ_FQXR01000002.1"/>
</dbReference>
<dbReference type="InterPro" id="IPR002178">
    <property type="entry name" value="PTS_EIIA_type-2_dom"/>
</dbReference>
<dbReference type="Gene3D" id="1.10.1790.10">
    <property type="entry name" value="PRD domain"/>
    <property type="match status" value="1"/>
</dbReference>
<dbReference type="EMBL" id="FQXR01000002">
    <property type="protein sequence ID" value="SHH46522.1"/>
    <property type="molecule type" value="Genomic_DNA"/>
</dbReference>
<dbReference type="Pfam" id="PF00359">
    <property type="entry name" value="PTS_EIIA_2"/>
    <property type="match status" value="1"/>
</dbReference>
<dbReference type="InterPro" id="IPR036390">
    <property type="entry name" value="WH_DNA-bd_sf"/>
</dbReference>
<reference evidence="9 10" key="1">
    <citation type="submission" date="2016-11" db="EMBL/GenBank/DDBJ databases">
        <authorList>
            <person name="Jaros S."/>
            <person name="Januszkiewicz K."/>
            <person name="Wedrychowicz H."/>
        </authorList>
    </citation>
    <scope>NUCLEOTIDE SEQUENCE [LARGE SCALE GENOMIC DNA]</scope>
    <source>
        <strain evidence="9 10">DSM 13106</strain>
    </source>
</reference>
<dbReference type="InterPro" id="IPR016152">
    <property type="entry name" value="PTrfase/Anion_transptr"/>
</dbReference>
<dbReference type="PROSITE" id="PS51372">
    <property type="entry name" value="PRD_2"/>
    <property type="match status" value="1"/>
</dbReference>
<protein>
    <submittedName>
        <fullName evidence="9">Mga helix-turn-helix domain-containing protein</fullName>
    </submittedName>
</protein>
<dbReference type="Proteomes" id="UP000184389">
    <property type="component" value="Unassembled WGS sequence"/>
</dbReference>
<proteinExistence type="predicted"/>
<feature type="domain" description="PTS EIIB type-2" evidence="7">
    <location>
        <begin position="406"/>
        <end position="500"/>
    </location>
</feature>
<dbReference type="PROSITE" id="PS51099">
    <property type="entry name" value="PTS_EIIB_TYPE_2"/>
    <property type="match status" value="1"/>
</dbReference>
<keyword evidence="1" id="KW-0808">Transferase</keyword>
<keyword evidence="5" id="KW-0804">Transcription</keyword>
<dbReference type="GO" id="GO:0006355">
    <property type="term" value="P:regulation of DNA-templated transcription"/>
    <property type="evidence" value="ECO:0007669"/>
    <property type="project" value="InterPro"/>
</dbReference>
<gene>
    <name evidence="9" type="ORF">SAMN02745180_00390</name>
</gene>
<dbReference type="InterPro" id="IPR050661">
    <property type="entry name" value="BglG_antiterminators"/>
</dbReference>
<evidence type="ECO:0000313" key="10">
    <source>
        <dbReference type="Proteomes" id="UP000184389"/>
    </source>
</evidence>
<dbReference type="InterPro" id="IPR036388">
    <property type="entry name" value="WH-like_DNA-bd_sf"/>
</dbReference>
<dbReference type="SUPFAM" id="SSF55804">
    <property type="entry name" value="Phoshotransferase/anion transport protein"/>
    <property type="match status" value="1"/>
</dbReference>
<dbReference type="Pfam" id="PF05043">
    <property type="entry name" value="Mga"/>
    <property type="match status" value="1"/>
</dbReference>
<feature type="domain" description="PTS EIIA type-2" evidence="6">
    <location>
        <begin position="510"/>
        <end position="650"/>
    </location>
</feature>
<dbReference type="InterPro" id="IPR013196">
    <property type="entry name" value="HTH_11"/>
</dbReference>
<dbReference type="CDD" id="cd05568">
    <property type="entry name" value="PTS_IIB_bgl_like"/>
    <property type="match status" value="1"/>
</dbReference>
<feature type="domain" description="PRD" evidence="8">
    <location>
        <begin position="298"/>
        <end position="405"/>
    </location>
</feature>
<accession>A0A1M5T737</accession>
<dbReference type="Pfam" id="PF00874">
    <property type="entry name" value="PRD"/>
    <property type="match status" value="1"/>
</dbReference>
<dbReference type="Gene3D" id="1.10.10.10">
    <property type="entry name" value="Winged helix-like DNA-binding domain superfamily/Winged helix DNA-binding domain"/>
    <property type="match status" value="2"/>
</dbReference>
<dbReference type="InterPro" id="IPR036095">
    <property type="entry name" value="PTS_EIIB-like_sf"/>
</dbReference>
<evidence type="ECO:0000256" key="4">
    <source>
        <dbReference type="ARBA" id="ARBA00023159"/>
    </source>
</evidence>
<dbReference type="PANTHER" id="PTHR30185">
    <property type="entry name" value="CRYPTIC BETA-GLUCOSIDE BGL OPERON ANTITERMINATOR"/>
    <property type="match status" value="1"/>
</dbReference>
<dbReference type="Pfam" id="PF08279">
    <property type="entry name" value="HTH_11"/>
    <property type="match status" value="1"/>
</dbReference>
<evidence type="ECO:0000259" key="7">
    <source>
        <dbReference type="PROSITE" id="PS51099"/>
    </source>
</evidence>
<dbReference type="SUPFAM" id="SSF63520">
    <property type="entry name" value="PTS-regulatory domain, PRD"/>
    <property type="match status" value="1"/>
</dbReference>
<dbReference type="GO" id="GO:0009401">
    <property type="term" value="P:phosphoenolpyruvate-dependent sugar phosphotransferase system"/>
    <property type="evidence" value="ECO:0007669"/>
    <property type="project" value="InterPro"/>
</dbReference>
<keyword evidence="10" id="KW-1185">Reference proteome</keyword>
<dbReference type="InterPro" id="IPR011608">
    <property type="entry name" value="PRD"/>
</dbReference>
<dbReference type="SUPFAM" id="SSF52794">
    <property type="entry name" value="PTS system IIB component-like"/>
    <property type="match status" value="1"/>
</dbReference>
<dbReference type="PANTHER" id="PTHR30185:SF13">
    <property type="entry name" value="LICABCH OPERON REGULATOR-RELATED"/>
    <property type="match status" value="1"/>
</dbReference>
<dbReference type="AlphaFoldDB" id="A0A1M5T737"/>